<dbReference type="CDD" id="cd02908">
    <property type="entry name" value="Macro_OAADPr_deacetylase"/>
    <property type="match status" value="1"/>
</dbReference>
<keyword evidence="2" id="KW-0378">Hydrolase</keyword>
<sequence>MYRQVVSLSMYRSRINLDEDYTFNSKDLLSKINRTEIVDSLLHTLSSEEKLIPESQIPLEYENKRRLLRALLNKREPKPISELFRNKLKLLLQVEVMDRGVADVKELKPISVTIPAAHSKHKDKIVLWQGDITTLKVDAIVNAANNQMLGCFQPLHACIDNAIHSAAGPQLREDCQTIMDIQQSLENTGDAKITRAYNLPSKYVLHTVGPIVPHGTELNDEKKKQLASCYSSCLELASQISNIKLIAFCSISTGLFGFPKKEATEIAIATVNDWLTQNPNRFEKVIFNVFSKEDYNEYFQAFQK</sequence>
<dbReference type="InterPro" id="IPR002589">
    <property type="entry name" value="Macro_dom"/>
</dbReference>
<organism evidence="2 3">
    <name type="scientific">Cohnella silvisoli</name>
    <dbReference type="NCBI Taxonomy" id="2873699"/>
    <lineage>
        <taxon>Bacteria</taxon>
        <taxon>Bacillati</taxon>
        <taxon>Bacillota</taxon>
        <taxon>Bacilli</taxon>
        <taxon>Bacillales</taxon>
        <taxon>Paenibacillaceae</taxon>
        <taxon>Cohnella</taxon>
    </lineage>
</organism>
<evidence type="ECO:0000313" key="3">
    <source>
        <dbReference type="Proteomes" id="UP001493487"/>
    </source>
</evidence>
<evidence type="ECO:0000259" key="1">
    <source>
        <dbReference type="PROSITE" id="PS51154"/>
    </source>
</evidence>
<feature type="domain" description="Macro" evidence="1">
    <location>
        <begin position="112"/>
        <end position="304"/>
    </location>
</feature>
<dbReference type="NCBIfam" id="NF003163">
    <property type="entry name" value="PRK04143.1"/>
    <property type="match status" value="1"/>
</dbReference>
<comment type="caution">
    <text evidence="2">The sequence shown here is derived from an EMBL/GenBank/DDBJ whole genome shotgun (WGS) entry which is preliminary data.</text>
</comment>
<dbReference type="PROSITE" id="PS51154">
    <property type="entry name" value="MACRO"/>
    <property type="match status" value="1"/>
</dbReference>
<keyword evidence="3" id="KW-1185">Reference proteome</keyword>
<proteinExistence type="predicted"/>
<dbReference type="PANTHER" id="PTHR11106:SF27">
    <property type="entry name" value="MACRO DOMAIN-CONTAINING PROTEIN"/>
    <property type="match status" value="1"/>
</dbReference>
<dbReference type="SMART" id="SM00506">
    <property type="entry name" value="A1pp"/>
    <property type="match status" value="1"/>
</dbReference>
<dbReference type="RefSeq" id="WP_232182187.1">
    <property type="nucleotide sequence ID" value="NZ_JAIOAP010000001.1"/>
</dbReference>
<protein>
    <submittedName>
        <fullName evidence="2">Protein-ADP-ribose hydrolase</fullName>
    </submittedName>
</protein>
<dbReference type="SUPFAM" id="SSF52949">
    <property type="entry name" value="Macro domain-like"/>
    <property type="match status" value="1"/>
</dbReference>
<reference evidence="2 3" key="1">
    <citation type="journal article" date="2023" name="Genome Announc.">
        <title>Pan-Genome Analyses of the Genus Cohnella and Proposal of the Novel Species Cohnella silvisoli sp. nov., Isolated from Forest Soil.</title>
        <authorList>
            <person name="Wang C."/>
            <person name="Mao L."/>
            <person name="Bao G."/>
            <person name="Zhu H."/>
        </authorList>
    </citation>
    <scope>NUCLEOTIDE SEQUENCE [LARGE SCALE GENOMIC DNA]</scope>
    <source>
        <strain evidence="2 3">NL03-T5-1</strain>
    </source>
</reference>
<dbReference type="PANTHER" id="PTHR11106">
    <property type="entry name" value="GANGLIOSIDE INDUCED DIFFERENTIATION ASSOCIATED PROTEIN 2-RELATED"/>
    <property type="match status" value="1"/>
</dbReference>
<dbReference type="InterPro" id="IPR043472">
    <property type="entry name" value="Macro_dom-like"/>
</dbReference>
<name>A0ABV1KMQ8_9BACL</name>
<dbReference type="Pfam" id="PF01661">
    <property type="entry name" value="Macro"/>
    <property type="match status" value="1"/>
</dbReference>
<dbReference type="Proteomes" id="UP001493487">
    <property type="component" value="Unassembled WGS sequence"/>
</dbReference>
<dbReference type="GO" id="GO:0016787">
    <property type="term" value="F:hydrolase activity"/>
    <property type="evidence" value="ECO:0007669"/>
    <property type="project" value="UniProtKB-KW"/>
</dbReference>
<evidence type="ECO:0000313" key="2">
    <source>
        <dbReference type="EMBL" id="MEQ4481306.1"/>
    </source>
</evidence>
<accession>A0ABV1KMQ8</accession>
<gene>
    <name evidence="2" type="ORF">QJS35_02730</name>
</gene>
<dbReference type="Gene3D" id="3.40.220.10">
    <property type="entry name" value="Leucine Aminopeptidase, subunit E, domain 1"/>
    <property type="match status" value="1"/>
</dbReference>
<dbReference type="EMBL" id="JASKHM010000001">
    <property type="protein sequence ID" value="MEQ4481306.1"/>
    <property type="molecule type" value="Genomic_DNA"/>
</dbReference>